<dbReference type="Pfam" id="PF13432">
    <property type="entry name" value="TPR_16"/>
    <property type="match status" value="3"/>
</dbReference>
<name>Q01YV6_SOLUE</name>
<dbReference type="EMBL" id="CP000473">
    <property type="protein sequence ID" value="ABJ85159.1"/>
    <property type="molecule type" value="Genomic_DNA"/>
</dbReference>
<evidence type="ECO:0000256" key="3">
    <source>
        <dbReference type="PROSITE-ProRule" id="PRU00339"/>
    </source>
</evidence>
<dbReference type="PANTHER" id="PTHR45586">
    <property type="entry name" value="TPR REPEAT-CONTAINING PROTEIN PA4667"/>
    <property type="match status" value="1"/>
</dbReference>
<dbReference type="SUPFAM" id="SSF48452">
    <property type="entry name" value="TPR-like"/>
    <property type="match status" value="2"/>
</dbReference>
<dbReference type="PANTHER" id="PTHR45586:SF1">
    <property type="entry name" value="LIPOPOLYSACCHARIDE ASSEMBLY PROTEIN B"/>
    <property type="match status" value="1"/>
</dbReference>
<feature type="repeat" description="TPR" evidence="3">
    <location>
        <begin position="148"/>
        <end position="181"/>
    </location>
</feature>
<gene>
    <name evidence="4" type="ordered locus">Acid_4195</name>
</gene>
<dbReference type="InterPro" id="IPR051012">
    <property type="entry name" value="CellSynth/LPSAsmb/PSIAsmb"/>
</dbReference>
<dbReference type="InParanoid" id="Q01YV6"/>
<dbReference type="eggNOG" id="COG0457">
    <property type="taxonomic scope" value="Bacteria"/>
</dbReference>
<dbReference type="KEGG" id="sus:Acid_4195"/>
<evidence type="ECO:0000313" key="4">
    <source>
        <dbReference type="EMBL" id="ABJ85159.1"/>
    </source>
</evidence>
<keyword evidence="1" id="KW-0677">Repeat</keyword>
<dbReference type="STRING" id="234267.Acid_4195"/>
<dbReference type="eggNOG" id="COG3063">
    <property type="taxonomic scope" value="Bacteria"/>
</dbReference>
<dbReference type="PROSITE" id="PS50005">
    <property type="entry name" value="TPR"/>
    <property type="match status" value="2"/>
</dbReference>
<sequence length="402" mass="45093" precursor="true">MWAIAAFFLLYQADFTSEGMKALDEGKYESAAQAFTKAIAADAKDYFAHFNLAMAYTLLHKDTEASAEYRKTLELKPGLYEAELNGGIVLLRQQNPAEALPLFEDAARQKPQEFRPRYYLAESQLQTGDYAKAEESYKLAIGLDAKSSGAQLGMARALVQEGKVADAEVYFRKAAELEPKYREYLLQLAGLYEKGGQTAEAIAIYREFPENGAAQARLGELLLEERKFEDAVPRLEEAYGKDPSPGNRSALAAAYVFTRKLDKALPLLEQCVAAAPADYDTRMMYARALRDKRQFPAAARQFYEATKLKPGEPKGWTELGDMLYMAGDLPQALGAFEQAAKFGENSAGNWFLRAIILDKLRQVKPAKEAYEHFLALSQGKNPDQEFQARQRARILQRELDKR</sequence>
<dbReference type="HOGENOM" id="CLU_643702_0_0_0"/>
<dbReference type="AlphaFoldDB" id="Q01YV6"/>
<dbReference type="InterPro" id="IPR019734">
    <property type="entry name" value="TPR_rpt"/>
</dbReference>
<dbReference type="OrthoDB" id="115009at2"/>
<evidence type="ECO:0000256" key="1">
    <source>
        <dbReference type="ARBA" id="ARBA00022737"/>
    </source>
</evidence>
<keyword evidence="2 3" id="KW-0802">TPR repeat</keyword>
<accession>Q01YV6</accession>
<dbReference type="InterPro" id="IPR011990">
    <property type="entry name" value="TPR-like_helical_dom_sf"/>
</dbReference>
<dbReference type="SMART" id="SM00028">
    <property type="entry name" value="TPR"/>
    <property type="match status" value="9"/>
</dbReference>
<dbReference type="Gene3D" id="1.25.40.10">
    <property type="entry name" value="Tetratricopeptide repeat domain"/>
    <property type="match status" value="3"/>
</dbReference>
<evidence type="ECO:0000256" key="2">
    <source>
        <dbReference type="ARBA" id="ARBA00022803"/>
    </source>
</evidence>
<dbReference type="Pfam" id="PF14559">
    <property type="entry name" value="TPR_19"/>
    <property type="match status" value="1"/>
</dbReference>
<protein>
    <submittedName>
        <fullName evidence="4">Tetratricopeptide TPR_2 repeat protein</fullName>
    </submittedName>
</protein>
<organism evidence="4">
    <name type="scientific">Solibacter usitatus (strain Ellin6076)</name>
    <dbReference type="NCBI Taxonomy" id="234267"/>
    <lineage>
        <taxon>Bacteria</taxon>
        <taxon>Pseudomonadati</taxon>
        <taxon>Acidobacteriota</taxon>
        <taxon>Terriglobia</taxon>
        <taxon>Bryobacterales</taxon>
        <taxon>Solibacteraceae</taxon>
        <taxon>Candidatus Solibacter</taxon>
    </lineage>
</organism>
<feature type="repeat" description="TPR" evidence="3">
    <location>
        <begin position="313"/>
        <end position="346"/>
    </location>
</feature>
<reference evidence="4" key="1">
    <citation type="submission" date="2006-10" db="EMBL/GenBank/DDBJ databases">
        <title>Complete sequence of Solibacter usitatus Ellin6076.</title>
        <authorList>
            <consortium name="US DOE Joint Genome Institute"/>
            <person name="Copeland A."/>
            <person name="Lucas S."/>
            <person name="Lapidus A."/>
            <person name="Barry K."/>
            <person name="Detter J.C."/>
            <person name="Glavina del Rio T."/>
            <person name="Hammon N."/>
            <person name="Israni S."/>
            <person name="Dalin E."/>
            <person name="Tice H."/>
            <person name="Pitluck S."/>
            <person name="Thompson L.S."/>
            <person name="Brettin T."/>
            <person name="Bruce D."/>
            <person name="Han C."/>
            <person name="Tapia R."/>
            <person name="Gilna P."/>
            <person name="Schmutz J."/>
            <person name="Larimer F."/>
            <person name="Land M."/>
            <person name="Hauser L."/>
            <person name="Kyrpides N."/>
            <person name="Mikhailova N."/>
            <person name="Janssen P.H."/>
            <person name="Kuske C.R."/>
            <person name="Richardson P."/>
        </authorList>
    </citation>
    <scope>NUCLEOTIDE SEQUENCE</scope>
    <source>
        <strain evidence="4">Ellin6076</strain>
    </source>
</reference>
<proteinExistence type="predicted"/>